<dbReference type="Gramene" id="ONIVA08G25450.1">
    <property type="protein sequence ID" value="ONIVA08G25450.1"/>
    <property type="gene ID" value="ONIVA08G25450"/>
</dbReference>
<dbReference type="AlphaFoldDB" id="A0A0E0IFC8"/>
<dbReference type="HOGENOM" id="CLU_2709053_0_0_1"/>
<keyword evidence="2" id="KW-1185">Reference proteome</keyword>
<accession>A0A0E0IFC8</accession>
<proteinExistence type="predicted"/>
<evidence type="ECO:0000313" key="2">
    <source>
        <dbReference type="Proteomes" id="UP000006591"/>
    </source>
</evidence>
<reference evidence="1" key="2">
    <citation type="submission" date="2018-04" db="EMBL/GenBank/DDBJ databases">
        <title>OnivRS2 (Oryza nivara Reference Sequence Version 2).</title>
        <authorList>
            <person name="Zhang J."/>
            <person name="Kudrna D."/>
            <person name="Lee S."/>
            <person name="Talag J."/>
            <person name="Rajasekar S."/>
            <person name="Welchert J."/>
            <person name="Hsing Y.-I."/>
            <person name="Wing R.A."/>
        </authorList>
    </citation>
    <scope>NUCLEOTIDE SEQUENCE [LARGE SCALE GENOMIC DNA]</scope>
    <source>
        <strain evidence="1">SL10</strain>
    </source>
</reference>
<dbReference type="EnsemblPlants" id="ONIVA08G25450.1">
    <property type="protein sequence ID" value="ONIVA08G25450.1"/>
    <property type="gene ID" value="ONIVA08G25450"/>
</dbReference>
<dbReference type="Proteomes" id="UP000006591">
    <property type="component" value="Chromosome 8"/>
</dbReference>
<evidence type="ECO:0000313" key="1">
    <source>
        <dbReference type="EnsemblPlants" id="ONIVA08G25450.1"/>
    </source>
</evidence>
<reference evidence="1" key="1">
    <citation type="submission" date="2015-04" db="UniProtKB">
        <authorList>
            <consortium name="EnsemblPlants"/>
        </authorList>
    </citation>
    <scope>IDENTIFICATION</scope>
    <source>
        <strain evidence="1">SL10</strain>
    </source>
</reference>
<organism evidence="1">
    <name type="scientific">Oryza nivara</name>
    <name type="common">Indian wild rice</name>
    <name type="synonym">Oryza sativa f. spontanea</name>
    <dbReference type="NCBI Taxonomy" id="4536"/>
    <lineage>
        <taxon>Eukaryota</taxon>
        <taxon>Viridiplantae</taxon>
        <taxon>Streptophyta</taxon>
        <taxon>Embryophyta</taxon>
        <taxon>Tracheophyta</taxon>
        <taxon>Spermatophyta</taxon>
        <taxon>Magnoliopsida</taxon>
        <taxon>Liliopsida</taxon>
        <taxon>Poales</taxon>
        <taxon>Poaceae</taxon>
        <taxon>BOP clade</taxon>
        <taxon>Oryzoideae</taxon>
        <taxon>Oryzeae</taxon>
        <taxon>Oryzinae</taxon>
        <taxon>Oryza</taxon>
    </lineage>
</organism>
<protein>
    <submittedName>
        <fullName evidence="1">Uncharacterized protein</fullName>
    </submittedName>
</protein>
<sequence length="73" mass="7728">MVVKLMVGRMEGWESGRHVRAVGPGGALTHTAGARRWGQAGGGSGVAKVVVVWWVKERPRGPCGGESYRLAIT</sequence>
<name>A0A0E0IFC8_ORYNI</name>